<dbReference type="Pfam" id="PF00005">
    <property type="entry name" value="ABC_tran"/>
    <property type="match status" value="1"/>
</dbReference>
<evidence type="ECO:0000256" key="4">
    <source>
        <dbReference type="ARBA" id="ARBA00022448"/>
    </source>
</evidence>
<dbReference type="Gene3D" id="3.40.50.300">
    <property type="entry name" value="P-loop containing nucleotide triphosphate hydrolases"/>
    <property type="match status" value="1"/>
</dbReference>
<dbReference type="PROSITE" id="PS50893">
    <property type="entry name" value="ABC_TRANSPORTER_2"/>
    <property type="match status" value="1"/>
</dbReference>
<evidence type="ECO:0000256" key="3">
    <source>
        <dbReference type="ARBA" id="ARBA00005417"/>
    </source>
</evidence>
<dbReference type="GO" id="GO:0016887">
    <property type="term" value="F:ATP hydrolysis activity"/>
    <property type="evidence" value="ECO:0007669"/>
    <property type="project" value="InterPro"/>
</dbReference>
<evidence type="ECO:0000313" key="13">
    <source>
        <dbReference type="EMBL" id="MCI0126047.1"/>
    </source>
</evidence>
<evidence type="ECO:0000256" key="2">
    <source>
        <dbReference type="ARBA" id="ARBA00004533"/>
    </source>
</evidence>
<keyword evidence="7" id="KW-0547">Nucleotide-binding</keyword>
<evidence type="ECO:0000256" key="5">
    <source>
        <dbReference type="ARBA" id="ARBA00022475"/>
    </source>
</evidence>
<keyword evidence="10" id="KW-0472">Membrane</keyword>
<evidence type="ECO:0000256" key="9">
    <source>
        <dbReference type="ARBA" id="ARBA00022967"/>
    </source>
</evidence>
<dbReference type="InterPro" id="IPR050319">
    <property type="entry name" value="ABC_transp_ATP-bind"/>
</dbReference>
<dbReference type="InterPro" id="IPR027417">
    <property type="entry name" value="P-loop_NTPase"/>
</dbReference>
<dbReference type="GO" id="GO:0005524">
    <property type="term" value="F:ATP binding"/>
    <property type="evidence" value="ECO:0007669"/>
    <property type="project" value="UniProtKB-KW"/>
</dbReference>
<dbReference type="GO" id="GO:0005886">
    <property type="term" value="C:plasma membrane"/>
    <property type="evidence" value="ECO:0007669"/>
    <property type="project" value="UniProtKB-SubCell"/>
</dbReference>
<keyword evidence="14" id="KW-1185">Reference proteome</keyword>
<evidence type="ECO:0000256" key="11">
    <source>
        <dbReference type="SAM" id="MobiDB-lite"/>
    </source>
</evidence>
<sequence>MVFHGSGDEPPQSRGSTPSSPHPRTSPAEEPGPTDASTRVENGNRPRIKSGEVRWWGERSGRISASGNATTYRGSDLPHRLRRDISLVFQDPYGSFDPRLEVGRAVAEPLRLEPDISPAERLKRVAESVEAVGLSPALLNRYPHEFSGGQRQRLAIARALVTRPRLVILDEPVSALDVSLRGDVLTLLNRLRGEYGLAYLVISHDLDMVRSVSDRVLVMEKGQIVEEGRPADIFEHPQHRLTRELLAARLPDVA</sequence>
<feature type="region of interest" description="Disordered" evidence="11">
    <location>
        <begin position="1"/>
        <end position="53"/>
    </location>
</feature>
<dbReference type="EMBL" id="JALAZD010000001">
    <property type="protein sequence ID" value="MCI0126047.1"/>
    <property type="molecule type" value="Genomic_DNA"/>
</dbReference>
<keyword evidence="5" id="KW-1003">Cell membrane</keyword>
<organism evidence="13 14">
    <name type="scientific">Paradevosia shaoguanensis</name>
    <dbReference type="NCBI Taxonomy" id="1335043"/>
    <lineage>
        <taxon>Bacteria</taxon>
        <taxon>Pseudomonadati</taxon>
        <taxon>Pseudomonadota</taxon>
        <taxon>Alphaproteobacteria</taxon>
        <taxon>Hyphomicrobiales</taxon>
        <taxon>Devosiaceae</taxon>
        <taxon>Paradevosia</taxon>
    </lineage>
</organism>
<protein>
    <submittedName>
        <fullName evidence="13">ATP-binding cassette domain-containing protein</fullName>
    </submittedName>
</protein>
<evidence type="ECO:0000259" key="12">
    <source>
        <dbReference type="PROSITE" id="PS50893"/>
    </source>
</evidence>
<evidence type="ECO:0000256" key="10">
    <source>
        <dbReference type="ARBA" id="ARBA00023136"/>
    </source>
</evidence>
<comment type="similarity">
    <text evidence="3">Belongs to the ABC transporter superfamily.</text>
</comment>
<dbReference type="Proteomes" id="UP001156140">
    <property type="component" value="Unassembled WGS sequence"/>
</dbReference>
<dbReference type="SUPFAM" id="SSF52540">
    <property type="entry name" value="P-loop containing nucleoside triphosphate hydrolases"/>
    <property type="match status" value="1"/>
</dbReference>
<evidence type="ECO:0000313" key="14">
    <source>
        <dbReference type="Proteomes" id="UP001156140"/>
    </source>
</evidence>
<evidence type="ECO:0000256" key="7">
    <source>
        <dbReference type="ARBA" id="ARBA00022741"/>
    </source>
</evidence>
<keyword evidence="8 13" id="KW-0067">ATP-binding</keyword>
<name>A0AA41QKV3_9HYPH</name>
<dbReference type="PANTHER" id="PTHR43776">
    <property type="entry name" value="TRANSPORT ATP-BINDING PROTEIN"/>
    <property type="match status" value="1"/>
</dbReference>
<proteinExistence type="inferred from homology"/>
<comment type="subcellular location">
    <subcellularLocation>
        <location evidence="2">Cell inner membrane</location>
    </subcellularLocation>
    <subcellularLocation>
        <location evidence="1">Membrane</location>
        <topology evidence="1">Peripheral membrane protein</topology>
    </subcellularLocation>
</comment>
<dbReference type="PANTHER" id="PTHR43776:SF15">
    <property type="entry name" value="GLUTATHIONE IMPORT ATP-BINDING PROTEIN GSIA"/>
    <property type="match status" value="1"/>
</dbReference>
<comment type="caution">
    <text evidence="13">The sequence shown here is derived from an EMBL/GenBank/DDBJ whole genome shotgun (WGS) entry which is preliminary data.</text>
</comment>
<dbReference type="AlphaFoldDB" id="A0AA41QKV3"/>
<evidence type="ECO:0000256" key="8">
    <source>
        <dbReference type="ARBA" id="ARBA00022840"/>
    </source>
</evidence>
<evidence type="ECO:0000256" key="1">
    <source>
        <dbReference type="ARBA" id="ARBA00004170"/>
    </source>
</evidence>
<keyword evidence="6" id="KW-0997">Cell inner membrane</keyword>
<feature type="compositionally biased region" description="Low complexity" evidence="11">
    <location>
        <begin position="13"/>
        <end position="26"/>
    </location>
</feature>
<accession>A0AA41QKV3</accession>
<gene>
    <name evidence="13" type="ORF">ML536_04320</name>
</gene>
<dbReference type="PROSITE" id="PS00211">
    <property type="entry name" value="ABC_TRANSPORTER_1"/>
    <property type="match status" value="1"/>
</dbReference>
<reference evidence="13" key="1">
    <citation type="submission" date="2022-03" db="EMBL/GenBank/DDBJ databases">
        <title>The complete genome sequence of a Methyloterrigena soli.</title>
        <authorList>
            <person name="Zi Z."/>
        </authorList>
    </citation>
    <scope>NUCLEOTIDE SEQUENCE</scope>
    <source>
        <strain evidence="13">M48</strain>
    </source>
</reference>
<dbReference type="InterPro" id="IPR017871">
    <property type="entry name" value="ABC_transporter-like_CS"/>
</dbReference>
<keyword evidence="4" id="KW-0813">Transport</keyword>
<keyword evidence="9" id="KW-1278">Translocase</keyword>
<dbReference type="InterPro" id="IPR003439">
    <property type="entry name" value="ABC_transporter-like_ATP-bd"/>
</dbReference>
<feature type="domain" description="ABC transporter" evidence="12">
    <location>
        <begin position="23"/>
        <end position="246"/>
    </location>
</feature>
<dbReference type="CDD" id="cd03257">
    <property type="entry name" value="ABC_NikE_OppD_transporters"/>
    <property type="match status" value="1"/>
</dbReference>
<evidence type="ECO:0000256" key="6">
    <source>
        <dbReference type="ARBA" id="ARBA00022519"/>
    </source>
</evidence>